<evidence type="ECO:0000313" key="3">
    <source>
        <dbReference type="EMBL" id="AEA33751.1"/>
    </source>
</evidence>
<proteinExistence type="predicted"/>
<dbReference type="Pfam" id="PF01075">
    <property type="entry name" value="Glyco_transf_9"/>
    <property type="match status" value="1"/>
</dbReference>
<evidence type="ECO:0000256" key="1">
    <source>
        <dbReference type="ARBA" id="ARBA00022676"/>
    </source>
</evidence>
<organism evidence="3 4">
    <name type="scientific">Hippea maritima (strain ATCC 700847 / DSM 10411 / MH2)</name>
    <dbReference type="NCBI Taxonomy" id="760142"/>
    <lineage>
        <taxon>Bacteria</taxon>
        <taxon>Pseudomonadati</taxon>
        <taxon>Campylobacterota</taxon>
        <taxon>Desulfurellia</taxon>
        <taxon>Desulfurellales</taxon>
        <taxon>Hippeaceae</taxon>
        <taxon>Hippea</taxon>
    </lineage>
</organism>
<evidence type="ECO:0000313" key="4">
    <source>
        <dbReference type="Proteomes" id="UP000008139"/>
    </source>
</evidence>
<dbReference type="eggNOG" id="COG0859">
    <property type="taxonomic scope" value="Bacteria"/>
</dbReference>
<reference evidence="4" key="2">
    <citation type="submission" date="2011-03" db="EMBL/GenBank/DDBJ databases">
        <title>The complete genome of Hippea maritima DSM 10411.</title>
        <authorList>
            <consortium name="US DOE Joint Genome Institute (JGI-PGF)"/>
            <person name="Lucas S."/>
            <person name="Copeland A."/>
            <person name="Lapidus A."/>
            <person name="Bruce D."/>
            <person name="Goodwin L."/>
            <person name="Pitluck S."/>
            <person name="Peters L."/>
            <person name="Kyrpides N."/>
            <person name="Mavromatis K."/>
            <person name="Pagani I."/>
            <person name="Ivanova N."/>
            <person name="Mikhailova N."/>
            <person name="Lu M."/>
            <person name="Detter J.C."/>
            <person name="Tapia R."/>
            <person name="Han C."/>
            <person name="Land M."/>
            <person name="Hauser L."/>
            <person name="Markowitz V."/>
            <person name="Cheng J.-F."/>
            <person name="Hugenholtz P."/>
            <person name="Woyke T."/>
            <person name="Wu D."/>
            <person name="Spring S."/>
            <person name="Schroeder M."/>
            <person name="Brambilla E."/>
            <person name="Klenk H.-P."/>
            <person name="Eisen J.A."/>
        </authorList>
    </citation>
    <scope>NUCLEOTIDE SEQUENCE [LARGE SCALE GENOMIC DNA]</scope>
    <source>
        <strain evidence="4">ATCC 700847 / DSM 10411 / MH2</strain>
    </source>
</reference>
<dbReference type="CDD" id="cd03789">
    <property type="entry name" value="GT9_LPS_heptosyltransferase"/>
    <property type="match status" value="1"/>
</dbReference>
<keyword evidence="4" id="KW-1185">Reference proteome</keyword>
<dbReference type="GO" id="GO:0005829">
    <property type="term" value="C:cytosol"/>
    <property type="evidence" value="ECO:0007669"/>
    <property type="project" value="TreeGrafter"/>
</dbReference>
<dbReference type="STRING" id="760142.Hipma_0781"/>
<dbReference type="HOGENOM" id="CLU_038371_3_0_7"/>
<dbReference type="KEGG" id="hmr:Hipma_0781"/>
<gene>
    <name evidence="3" type="ordered locus">Hipma_0781</name>
</gene>
<name>F2LVG7_HIPMA</name>
<accession>F2LVG7</accession>
<dbReference type="GO" id="GO:0008713">
    <property type="term" value="F:ADP-heptose-lipopolysaccharide heptosyltransferase activity"/>
    <property type="evidence" value="ECO:0007669"/>
    <property type="project" value="TreeGrafter"/>
</dbReference>
<protein>
    <submittedName>
        <fullName evidence="3">Glycosyl transferase family 9</fullName>
    </submittedName>
</protein>
<dbReference type="InParanoid" id="F2LVG7"/>
<dbReference type="Proteomes" id="UP000008139">
    <property type="component" value="Chromosome"/>
</dbReference>
<reference evidence="3 4" key="1">
    <citation type="journal article" date="2011" name="Stand. Genomic Sci.">
        <title>Complete genome sequence of the thermophilic sulfur-reducer Hippea maritima type strain (MH(2)).</title>
        <authorList>
            <person name="Huntemann M."/>
            <person name="Lu M."/>
            <person name="Nolan M."/>
            <person name="Lapidus A."/>
            <person name="Lucas S."/>
            <person name="Hammon N."/>
            <person name="Deshpande S."/>
            <person name="Cheng J.F."/>
            <person name="Tapia R."/>
            <person name="Han C."/>
            <person name="Goodwin L."/>
            <person name="Pitluck S."/>
            <person name="Liolios K."/>
            <person name="Pagani I."/>
            <person name="Ivanova N."/>
            <person name="Ovchinikova G."/>
            <person name="Pati A."/>
            <person name="Chen A."/>
            <person name="Palaniappan K."/>
            <person name="Land M."/>
            <person name="Hauser L."/>
            <person name="Jeffries C.D."/>
            <person name="Detter J.C."/>
            <person name="Brambilla E.M."/>
            <person name="Rohde M."/>
            <person name="Spring S."/>
            <person name="Goker M."/>
            <person name="Woyke T."/>
            <person name="Bristow J."/>
            <person name="Eisen J.A."/>
            <person name="Markowitz V."/>
            <person name="Hugenholtz P."/>
            <person name="Kyrpides N.C."/>
            <person name="Klenk H.P."/>
            <person name="Mavromatis K."/>
        </authorList>
    </citation>
    <scope>NUCLEOTIDE SEQUENCE [LARGE SCALE GENOMIC DNA]</scope>
    <source>
        <strain evidence="4">ATCC 700847 / DSM 10411 / MH2</strain>
    </source>
</reference>
<dbReference type="PANTHER" id="PTHR30160">
    <property type="entry name" value="TETRAACYLDISACCHARIDE 4'-KINASE-RELATED"/>
    <property type="match status" value="1"/>
</dbReference>
<dbReference type="InterPro" id="IPR002201">
    <property type="entry name" value="Glyco_trans_9"/>
</dbReference>
<dbReference type="PANTHER" id="PTHR30160:SF1">
    <property type="entry name" value="LIPOPOLYSACCHARIDE 1,2-N-ACETYLGLUCOSAMINETRANSFERASE-RELATED"/>
    <property type="match status" value="1"/>
</dbReference>
<dbReference type="Gene3D" id="3.40.50.2000">
    <property type="entry name" value="Glycogen Phosphorylase B"/>
    <property type="match status" value="2"/>
</dbReference>
<dbReference type="OrthoDB" id="9797795at2"/>
<dbReference type="AlphaFoldDB" id="F2LVG7"/>
<dbReference type="SUPFAM" id="SSF53756">
    <property type="entry name" value="UDP-Glycosyltransferase/glycogen phosphorylase"/>
    <property type="match status" value="1"/>
</dbReference>
<dbReference type="InterPro" id="IPR051199">
    <property type="entry name" value="LPS_LOS_Heptosyltrfase"/>
</dbReference>
<sequence length="332" mass="37922">MRFLIIRFSSLGDIIQTTALVHTLKSLYPTSTVIYVTKPEFEELLKNQPYIDEIYSLKSNIKDLADNIKNVDCILDLHKNPKSIMLSKLIKSKCIKRVKKHTIYRRALVYKIHHPLIQRKTQDNIEDQLKLLNIKNDSSIKPRLFSEVRKKDNVVGIAVGARWETKMWPKEYFKALIKLILEKTDKDVYLFGSKSEKPIADFIIDGFGDRVKSFVGELSILETIQKMALCNVFISNDSGLMHAAVALDIPLVAIFGPTVKGFGFFPRGNSVVLEKELSCRPCSLHGSSTCPTGRFDCMLNILPDEVFETILKIENDKKNHKEGQNPHKIMDR</sequence>
<dbReference type="RefSeq" id="WP_013681792.1">
    <property type="nucleotide sequence ID" value="NC_015318.1"/>
</dbReference>
<dbReference type="EMBL" id="CP002606">
    <property type="protein sequence ID" value="AEA33751.1"/>
    <property type="molecule type" value="Genomic_DNA"/>
</dbReference>
<evidence type="ECO:0000256" key="2">
    <source>
        <dbReference type="ARBA" id="ARBA00022679"/>
    </source>
</evidence>
<keyword evidence="2 3" id="KW-0808">Transferase</keyword>
<dbReference type="GO" id="GO:0009244">
    <property type="term" value="P:lipopolysaccharide core region biosynthetic process"/>
    <property type="evidence" value="ECO:0007669"/>
    <property type="project" value="TreeGrafter"/>
</dbReference>
<keyword evidence="1" id="KW-0328">Glycosyltransferase</keyword>